<feature type="binding site" evidence="11">
    <location>
        <position position="14"/>
    </location>
    <ligand>
        <name>Zn(2+)</name>
        <dbReference type="ChEBI" id="CHEBI:29105"/>
    </ligand>
</feature>
<dbReference type="SUPFAM" id="SSF55620">
    <property type="entry name" value="Tetrahydrobiopterin biosynthesis enzymes-like"/>
    <property type="match status" value="1"/>
</dbReference>
<dbReference type="EC" id="4.1.2.50" evidence="3"/>
<dbReference type="AlphaFoldDB" id="A0A1W1VEP7"/>
<keyword evidence="6 11" id="KW-0862">Zinc</keyword>
<protein>
    <recommendedName>
        <fullName evidence="4">6-carboxy-5,6,7,8-tetrahydropterin synthase</fullName>
        <ecNumber evidence="3">4.1.2.50</ecNumber>
    </recommendedName>
    <alternativeName>
        <fullName evidence="8">Queuosine biosynthesis protein QueD</fullName>
    </alternativeName>
</protein>
<dbReference type="PIRSF" id="PIRSF006113">
    <property type="entry name" value="PTP_synth"/>
    <property type="match status" value="1"/>
</dbReference>
<dbReference type="Pfam" id="PF01242">
    <property type="entry name" value="PTPS"/>
    <property type="match status" value="1"/>
</dbReference>
<feature type="active site" description="Proton acceptor" evidence="10">
    <location>
        <position position="8"/>
    </location>
</feature>
<dbReference type="UniPathway" id="UPA00391"/>
<evidence type="ECO:0000313" key="12">
    <source>
        <dbReference type="EMBL" id="SMB91531.1"/>
    </source>
</evidence>
<keyword evidence="5 11" id="KW-0479">Metal-binding</keyword>
<keyword evidence="7" id="KW-0456">Lyase</keyword>
<dbReference type="EMBL" id="FWWT01000019">
    <property type="protein sequence ID" value="SMB91531.1"/>
    <property type="molecule type" value="Genomic_DNA"/>
</dbReference>
<dbReference type="RefSeq" id="WP_242941958.1">
    <property type="nucleotide sequence ID" value="NZ_FWWT01000019.1"/>
</dbReference>
<evidence type="ECO:0000256" key="4">
    <source>
        <dbReference type="ARBA" id="ARBA00018141"/>
    </source>
</evidence>
<comment type="cofactor">
    <cofactor evidence="11">
        <name>Zn(2+)</name>
        <dbReference type="ChEBI" id="CHEBI:29105"/>
    </cofactor>
    <text evidence="11">Binds 1 zinc ion per subunit.</text>
</comment>
<dbReference type="PANTHER" id="PTHR12589">
    <property type="entry name" value="PYRUVOYL TETRAHYDROBIOPTERIN SYNTHASE"/>
    <property type="match status" value="1"/>
</dbReference>
<keyword evidence="13" id="KW-1185">Reference proteome</keyword>
<comment type="catalytic activity">
    <reaction evidence="9">
        <text>7,8-dihydroneopterin 3'-triphosphate + H2O = 6-carboxy-5,6,7,8-tetrahydropterin + triphosphate + acetaldehyde + 2 H(+)</text>
        <dbReference type="Rhea" id="RHEA:27966"/>
        <dbReference type="ChEBI" id="CHEBI:15343"/>
        <dbReference type="ChEBI" id="CHEBI:15377"/>
        <dbReference type="ChEBI" id="CHEBI:15378"/>
        <dbReference type="ChEBI" id="CHEBI:18036"/>
        <dbReference type="ChEBI" id="CHEBI:58462"/>
        <dbReference type="ChEBI" id="CHEBI:61032"/>
        <dbReference type="EC" id="4.1.2.50"/>
    </reaction>
</comment>
<reference evidence="12 13" key="1">
    <citation type="submission" date="2017-04" db="EMBL/GenBank/DDBJ databases">
        <authorList>
            <person name="Afonso C.L."/>
            <person name="Miller P.J."/>
            <person name="Scott M.A."/>
            <person name="Spackman E."/>
            <person name="Goraichik I."/>
            <person name="Dimitrov K.M."/>
            <person name="Suarez D.L."/>
            <person name="Swayne D.E."/>
        </authorList>
    </citation>
    <scope>NUCLEOTIDE SEQUENCE [LARGE SCALE GENOMIC DNA]</scope>
    <source>
        <strain evidence="12 13">DSM 11270</strain>
    </source>
</reference>
<evidence type="ECO:0000256" key="3">
    <source>
        <dbReference type="ARBA" id="ARBA00012982"/>
    </source>
</evidence>
<dbReference type="Gene3D" id="3.30.479.10">
    <property type="entry name" value="6-pyruvoyl tetrahydropterin synthase/QueD"/>
    <property type="match status" value="1"/>
</dbReference>
<organism evidence="12 13">
    <name type="scientific">Desulfonispora thiosulfatigenes DSM 11270</name>
    <dbReference type="NCBI Taxonomy" id="656914"/>
    <lineage>
        <taxon>Bacteria</taxon>
        <taxon>Bacillati</taxon>
        <taxon>Bacillota</taxon>
        <taxon>Clostridia</taxon>
        <taxon>Eubacteriales</taxon>
        <taxon>Peptococcaceae</taxon>
        <taxon>Desulfonispora</taxon>
    </lineage>
</organism>
<feature type="active site" description="Charge relay system" evidence="10">
    <location>
        <position position="93"/>
    </location>
</feature>
<evidence type="ECO:0000256" key="2">
    <source>
        <dbReference type="ARBA" id="ARBA00008900"/>
    </source>
</evidence>
<dbReference type="STRING" id="656914.SAMN00017405_2199"/>
<comment type="similarity">
    <text evidence="2">Belongs to the PTPS family. QueD subfamily.</text>
</comment>
<evidence type="ECO:0000256" key="7">
    <source>
        <dbReference type="ARBA" id="ARBA00023239"/>
    </source>
</evidence>
<evidence type="ECO:0000256" key="10">
    <source>
        <dbReference type="PIRSR" id="PIRSR006113-1"/>
    </source>
</evidence>
<accession>A0A1W1VEP7</accession>
<dbReference type="GO" id="GO:0070497">
    <property type="term" value="F:6-carboxytetrahydropterin synthase activity"/>
    <property type="evidence" value="ECO:0007669"/>
    <property type="project" value="UniProtKB-EC"/>
</dbReference>
<dbReference type="PANTHER" id="PTHR12589:SF7">
    <property type="entry name" value="6-PYRUVOYL TETRAHYDROBIOPTERIN SYNTHASE"/>
    <property type="match status" value="1"/>
</dbReference>
<evidence type="ECO:0000256" key="6">
    <source>
        <dbReference type="ARBA" id="ARBA00022833"/>
    </source>
</evidence>
<feature type="active site" description="Charge relay system" evidence="10">
    <location>
        <position position="52"/>
    </location>
</feature>
<proteinExistence type="inferred from homology"/>
<evidence type="ECO:0000256" key="8">
    <source>
        <dbReference type="ARBA" id="ARBA00031449"/>
    </source>
</evidence>
<dbReference type="GO" id="GO:0046872">
    <property type="term" value="F:metal ion binding"/>
    <property type="evidence" value="ECO:0007669"/>
    <property type="project" value="UniProtKB-KW"/>
</dbReference>
<gene>
    <name evidence="12" type="ORF">SAMN00017405_2199</name>
</gene>
<evidence type="ECO:0000256" key="11">
    <source>
        <dbReference type="PIRSR" id="PIRSR006113-2"/>
    </source>
</evidence>
<evidence type="ECO:0000256" key="5">
    <source>
        <dbReference type="ARBA" id="ARBA00022723"/>
    </source>
</evidence>
<dbReference type="InterPro" id="IPR007115">
    <property type="entry name" value="6-PTP_synth/QueD"/>
</dbReference>
<evidence type="ECO:0000256" key="9">
    <source>
        <dbReference type="ARBA" id="ARBA00048807"/>
    </source>
</evidence>
<evidence type="ECO:0000313" key="13">
    <source>
        <dbReference type="Proteomes" id="UP000192731"/>
    </source>
</evidence>
<comment type="pathway">
    <text evidence="1">Purine metabolism; 7-cyano-7-deazaguanine biosynthesis.</text>
</comment>
<evidence type="ECO:0000256" key="1">
    <source>
        <dbReference type="ARBA" id="ARBA00005061"/>
    </source>
</evidence>
<dbReference type="Proteomes" id="UP000192731">
    <property type="component" value="Unassembled WGS sequence"/>
</dbReference>
<feature type="binding site" evidence="11">
    <location>
        <position position="12"/>
    </location>
    <ligand>
        <name>Zn(2+)</name>
        <dbReference type="ChEBI" id="CHEBI:29105"/>
    </ligand>
</feature>
<name>A0A1W1VEP7_DESTI</name>
<dbReference type="InterPro" id="IPR038418">
    <property type="entry name" value="6-PTP_synth/QueD_sf"/>
</dbReference>
<sequence length="104" mass="12367">MTQYHGKCENLHGHTYKLQVTVKGTLNEEDLVLDFIVLKNIVKEKVLNKLDHTNLNDRFTQPSTENILIWIWNEIKDELKGPNYELYELKLWETPTSFATYRED</sequence>